<dbReference type="InterPro" id="IPR002110">
    <property type="entry name" value="Ankyrin_rpt"/>
</dbReference>
<evidence type="ECO:0000256" key="2">
    <source>
        <dbReference type="ARBA" id="ARBA00023043"/>
    </source>
</evidence>
<dbReference type="SUPFAM" id="SSF48403">
    <property type="entry name" value="Ankyrin repeat"/>
    <property type="match status" value="1"/>
</dbReference>
<dbReference type="KEGG" id="dpx:DAPPUDRAFT_333611"/>
<keyword evidence="1" id="KW-0677">Repeat</keyword>
<accession>E9HTB8</accession>
<sequence length="304" mass="34331">MLHFLLTSPEDYNKQDKEGKTPLHYACIKASPCILHKLLDKTQGNIKDVYGDIPLTVAIKYNNERAVDMLWHSVHFNASARDNQQNTLLHMACRHENLSLLKIIFSRTTDFNARNVYDETPLHIAWSVNNRMAIKMLKEKYVDRNALDVRGQTPLVITASFNHTEAAKELFDDTNTPVEPILLNDDINATDVIIVNGEPINIRTCILLDATDENGNTALHYCSLFGNKELASFLIHKGARITVLNNEQDSPVTLLAKLPSGYNCPIYTEVYEPQQEMPWNVPELETQQLFPDGGENGLETALLT</sequence>
<dbReference type="PhylomeDB" id="E9HTB8"/>
<dbReference type="OrthoDB" id="6362433at2759"/>
<evidence type="ECO:0000313" key="5">
    <source>
        <dbReference type="Proteomes" id="UP000000305"/>
    </source>
</evidence>
<reference evidence="4 5" key="1">
    <citation type="journal article" date="2011" name="Science">
        <title>The ecoresponsive genome of Daphnia pulex.</title>
        <authorList>
            <person name="Colbourne J.K."/>
            <person name="Pfrender M.E."/>
            <person name="Gilbert D."/>
            <person name="Thomas W.K."/>
            <person name="Tucker A."/>
            <person name="Oakley T.H."/>
            <person name="Tokishita S."/>
            <person name="Aerts A."/>
            <person name="Arnold G.J."/>
            <person name="Basu M.K."/>
            <person name="Bauer D.J."/>
            <person name="Caceres C.E."/>
            <person name="Carmel L."/>
            <person name="Casola C."/>
            <person name="Choi J.H."/>
            <person name="Detter J.C."/>
            <person name="Dong Q."/>
            <person name="Dusheyko S."/>
            <person name="Eads B.D."/>
            <person name="Frohlich T."/>
            <person name="Geiler-Samerotte K.A."/>
            <person name="Gerlach D."/>
            <person name="Hatcher P."/>
            <person name="Jogdeo S."/>
            <person name="Krijgsveld J."/>
            <person name="Kriventseva E.V."/>
            <person name="Kultz D."/>
            <person name="Laforsch C."/>
            <person name="Lindquist E."/>
            <person name="Lopez J."/>
            <person name="Manak J.R."/>
            <person name="Muller J."/>
            <person name="Pangilinan J."/>
            <person name="Patwardhan R.P."/>
            <person name="Pitluck S."/>
            <person name="Pritham E.J."/>
            <person name="Rechtsteiner A."/>
            <person name="Rho M."/>
            <person name="Rogozin I.B."/>
            <person name="Sakarya O."/>
            <person name="Salamov A."/>
            <person name="Schaack S."/>
            <person name="Shapiro H."/>
            <person name="Shiga Y."/>
            <person name="Skalitzky C."/>
            <person name="Smith Z."/>
            <person name="Souvorov A."/>
            <person name="Sung W."/>
            <person name="Tang Z."/>
            <person name="Tsuchiya D."/>
            <person name="Tu H."/>
            <person name="Vos H."/>
            <person name="Wang M."/>
            <person name="Wolf Y.I."/>
            <person name="Yamagata H."/>
            <person name="Yamada T."/>
            <person name="Ye Y."/>
            <person name="Shaw J.R."/>
            <person name="Andrews J."/>
            <person name="Crease T.J."/>
            <person name="Tang H."/>
            <person name="Lucas S.M."/>
            <person name="Robertson H.M."/>
            <person name="Bork P."/>
            <person name="Koonin E.V."/>
            <person name="Zdobnov E.M."/>
            <person name="Grigoriev I.V."/>
            <person name="Lynch M."/>
            <person name="Boore J.L."/>
        </authorList>
    </citation>
    <scope>NUCLEOTIDE SEQUENCE [LARGE SCALE GENOMIC DNA]</scope>
</reference>
<dbReference type="SMART" id="SM00248">
    <property type="entry name" value="ANK"/>
    <property type="match status" value="6"/>
</dbReference>
<dbReference type="InterPro" id="IPR036770">
    <property type="entry name" value="Ankyrin_rpt-contain_sf"/>
</dbReference>
<proteinExistence type="predicted"/>
<dbReference type="Pfam" id="PF13637">
    <property type="entry name" value="Ank_4"/>
    <property type="match status" value="1"/>
</dbReference>
<keyword evidence="2 3" id="KW-0040">ANK repeat</keyword>
<dbReference type="PROSITE" id="PS50297">
    <property type="entry name" value="ANK_REP_REGION"/>
    <property type="match status" value="1"/>
</dbReference>
<evidence type="ECO:0000256" key="1">
    <source>
        <dbReference type="ARBA" id="ARBA00022737"/>
    </source>
</evidence>
<protein>
    <submittedName>
        <fullName evidence="4">Uncharacterized protein</fullName>
    </submittedName>
</protein>
<dbReference type="PANTHER" id="PTHR24126:SF14">
    <property type="entry name" value="ANK_REP_REGION DOMAIN-CONTAINING PROTEIN"/>
    <property type="match status" value="1"/>
</dbReference>
<dbReference type="Proteomes" id="UP000000305">
    <property type="component" value="Unassembled WGS sequence"/>
</dbReference>
<dbReference type="InParanoid" id="E9HTB8"/>
<dbReference type="EMBL" id="GL732769">
    <property type="protein sequence ID" value="EFX65015.1"/>
    <property type="molecule type" value="Genomic_DNA"/>
</dbReference>
<evidence type="ECO:0000256" key="3">
    <source>
        <dbReference type="PROSITE-ProRule" id="PRU00023"/>
    </source>
</evidence>
<dbReference type="PANTHER" id="PTHR24126">
    <property type="entry name" value="ANKYRIN REPEAT, PH AND SEC7 DOMAIN CONTAINING PROTEIN SECG-RELATED"/>
    <property type="match status" value="1"/>
</dbReference>
<dbReference type="PROSITE" id="PS50088">
    <property type="entry name" value="ANK_REPEAT"/>
    <property type="match status" value="2"/>
</dbReference>
<dbReference type="STRING" id="6669.E9HTB8"/>
<name>E9HTB8_DAPPU</name>
<dbReference type="AlphaFoldDB" id="E9HTB8"/>
<keyword evidence="5" id="KW-1185">Reference proteome</keyword>
<dbReference type="Gene3D" id="1.25.40.20">
    <property type="entry name" value="Ankyrin repeat-containing domain"/>
    <property type="match status" value="3"/>
</dbReference>
<dbReference type="Pfam" id="PF12796">
    <property type="entry name" value="Ank_2"/>
    <property type="match status" value="2"/>
</dbReference>
<feature type="repeat" description="ANK" evidence="3">
    <location>
        <begin position="214"/>
        <end position="246"/>
    </location>
</feature>
<evidence type="ECO:0000313" key="4">
    <source>
        <dbReference type="EMBL" id="EFX65015.1"/>
    </source>
</evidence>
<feature type="repeat" description="ANK" evidence="3">
    <location>
        <begin position="84"/>
        <end position="116"/>
    </location>
</feature>
<gene>
    <name evidence="4" type="ORF">DAPPUDRAFT_333611</name>
</gene>
<organism evidence="4 5">
    <name type="scientific">Daphnia pulex</name>
    <name type="common">Water flea</name>
    <dbReference type="NCBI Taxonomy" id="6669"/>
    <lineage>
        <taxon>Eukaryota</taxon>
        <taxon>Metazoa</taxon>
        <taxon>Ecdysozoa</taxon>
        <taxon>Arthropoda</taxon>
        <taxon>Crustacea</taxon>
        <taxon>Branchiopoda</taxon>
        <taxon>Diplostraca</taxon>
        <taxon>Cladocera</taxon>
        <taxon>Anomopoda</taxon>
        <taxon>Daphniidae</taxon>
        <taxon>Daphnia</taxon>
    </lineage>
</organism>
<dbReference type="HOGENOM" id="CLU_000134_14_1_1"/>
<dbReference type="eggNOG" id="KOG4177">
    <property type="taxonomic scope" value="Eukaryota"/>
</dbReference>